<evidence type="ECO:0000259" key="2">
    <source>
        <dbReference type="Pfam" id="PF18962"/>
    </source>
</evidence>
<dbReference type="EMBL" id="BAABDJ010000015">
    <property type="protein sequence ID" value="GAA4006938.1"/>
    <property type="molecule type" value="Genomic_DNA"/>
</dbReference>
<dbReference type="Pfam" id="PF18962">
    <property type="entry name" value="Por_Secre_tail"/>
    <property type="match status" value="1"/>
</dbReference>
<dbReference type="InterPro" id="IPR026444">
    <property type="entry name" value="Secre_tail"/>
</dbReference>
<comment type="caution">
    <text evidence="3">The sequence shown here is derived from an EMBL/GenBank/DDBJ whole genome shotgun (WGS) entry which is preliminary data.</text>
</comment>
<dbReference type="Proteomes" id="UP001500567">
    <property type="component" value="Unassembled WGS sequence"/>
</dbReference>
<evidence type="ECO:0000313" key="4">
    <source>
        <dbReference type="Proteomes" id="UP001500567"/>
    </source>
</evidence>
<keyword evidence="1" id="KW-0732">Signal</keyword>
<evidence type="ECO:0000313" key="3">
    <source>
        <dbReference type="EMBL" id="GAA4006938.1"/>
    </source>
</evidence>
<organism evidence="3 4">
    <name type="scientific">Hymenobacter fastidiosus</name>
    <dbReference type="NCBI Taxonomy" id="486264"/>
    <lineage>
        <taxon>Bacteria</taxon>
        <taxon>Pseudomonadati</taxon>
        <taxon>Bacteroidota</taxon>
        <taxon>Cytophagia</taxon>
        <taxon>Cytophagales</taxon>
        <taxon>Hymenobacteraceae</taxon>
        <taxon>Hymenobacter</taxon>
    </lineage>
</organism>
<protein>
    <recommendedName>
        <fullName evidence="2">Secretion system C-terminal sorting domain-containing protein</fullName>
    </recommendedName>
</protein>
<keyword evidence="4" id="KW-1185">Reference proteome</keyword>
<reference evidence="4" key="1">
    <citation type="journal article" date="2019" name="Int. J. Syst. Evol. Microbiol.">
        <title>The Global Catalogue of Microorganisms (GCM) 10K type strain sequencing project: providing services to taxonomists for standard genome sequencing and annotation.</title>
        <authorList>
            <consortium name="The Broad Institute Genomics Platform"/>
            <consortium name="The Broad Institute Genome Sequencing Center for Infectious Disease"/>
            <person name="Wu L."/>
            <person name="Ma J."/>
        </authorList>
    </citation>
    <scope>NUCLEOTIDE SEQUENCE [LARGE SCALE GENOMIC DNA]</scope>
    <source>
        <strain evidence="4">JCM 17224</strain>
    </source>
</reference>
<sequence>MRFSTLFGVGLLAAALAGPARALAQTYPCPPVGIRTDPANAADPSGKLNTFNWYYGDYQPLLYGGTMYTLNSPFPGVSQPYLDLPWLQPSNAVMDRFQGRVDTPGDGWELIRRDLGYKDSGAPSQTTNPLLIIYNRRTSVLRIFTAVGDPQNNFQFAEIKLKFGPDAPYKAGTLNRMSALGVALEDTEPLTNPEFVSATRYLNSRSRWFVADFPMDYDPCVCQFGSRLDIRVNLITQADVQLIGKTTGTLVSMQNGGTGTASGSTGPDMDRGIPFIRKANAVLGAGGKSYDNINKFSGKLKGQFPAKAASLDALAAASKSAGFLKAGLGALPWVGAAVSMLDYFMGGGKDATGPQEVLMQPMTIEMSTTTTGTISTNNWFTSSSFNNPGTTKPDPVPEKMPYYNEAMGVFSLLKRPTVEMQMQDTWFQSGGYWRQNYRYRLAEDLQYVINPASGLEVQDFQTALVLEIVGPASPRPVTAFAQEEAPVVQSNGGLTAAFRTNYFDAICIKNQIFNYRSAYDTRGNNLHEKGELTLKVILNLRPIGGSSTQQNVLFVARYPVNTIDVGTGFLTLPVAACGVLPQATPATVAAVCNGTRYRAAITLPRPGKAEAASAPQPVQPDVARLQVYPNPATGAVRLRYQLPLAGPVRLTVQDNLGRTVRTVLSREQPVGIHETTVALTGLRAGIYHCILQTATHRQVERLVIAE</sequence>
<feature type="chain" id="PRO_5045512899" description="Secretion system C-terminal sorting domain-containing protein" evidence="1">
    <location>
        <begin position="25"/>
        <end position="706"/>
    </location>
</feature>
<accession>A0ABP7S5V8</accession>
<dbReference type="RefSeq" id="WP_345072547.1">
    <property type="nucleotide sequence ID" value="NZ_BAABDJ010000015.1"/>
</dbReference>
<name>A0ABP7S5V8_9BACT</name>
<proteinExistence type="predicted"/>
<feature type="domain" description="Secretion system C-terminal sorting" evidence="2">
    <location>
        <begin position="627"/>
        <end position="704"/>
    </location>
</feature>
<feature type="signal peptide" evidence="1">
    <location>
        <begin position="1"/>
        <end position="24"/>
    </location>
</feature>
<evidence type="ECO:0000256" key="1">
    <source>
        <dbReference type="SAM" id="SignalP"/>
    </source>
</evidence>
<gene>
    <name evidence="3" type="ORF">GCM10022408_18510</name>
</gene>
<dbReference type="NCBIfam" id="TIGR04183">
    <property type="entry name" value="Por_Secre_tail"/>
    <property type="match status" value="1"/>
</dbReference>